<dbReference type="SMART" id="SM00220">
    <property type="entry name" value="S_TKc"/>
    <property type="match status" value="1"/>
</dbReference>
<dbReference type="OrthoDB" id="1668230at2759"/>
<keyword evidence="1 5" id="KW-0723">Serine/threonine-protein kinase</keyword>
<dbReference type="PANTHER" id="PTHR44329">
    <property type="entry name" value="SERINE/THREONINE-PROTEIN KINASE TNNI3K-RELATED"/>
    <property type="match status" value="1"/>
</dbReference>
<dbReference type="Gene3D" id="1.10.510.10">
    <property type="entry name" value="Transferase(Phosphotransferase) domain 1"/>
    <property type="match status" value="1"/>
</dbReference>
<evidence type="ECO:0000256" key="3">
    <source>
        <dbReference type="ARBA" id="ARBA00022840"/>
    </source>
</evidence>
<protein>
    <recommendedName>
        <fullName evidence="6">Protein kinase domain-containing protein</fullName>
    </recommendedName>
</protein>
<dbReference type="Pfam" id="PF07714">
    <property type="entry name" value="PK_Tyr_Ser-Thr"/>
    <property type="match status" value="1"/>
</dbReference>
<evidence type="ECO:0000256" key="4">
    <source>
        <dbReference type="PROSITE-ProRule" id="PRU10141"/>
    </source>
</evidence>
<dbReference type="STRING" id="930992.A0A0D0A120"/>
<dbReference type="GO" id="GO:0004674">
    <property type="term" value="F:protein serine/threonine kinase activity"/>
    <property type="evidence" value="ECO:0007669"/>
    <property type="project" value="UniProtKB-KW"/>
</dbReference>
<dbReference type="GO" id="GO:0005524">
    <property type="term" value="F:ATP binding"/>
    <property type="evidence" value="ECO:0007669"/>
    <property type="project" value="UniProtKB-UniRule"/>
</dbReference>
<evidence type="ECO:0000259" key="6">
    <source>
        <dbReference type="PROSITE" id="PS50011"/>
    </source>
</evidence>
<dbReference type="PROSITE" id="PS00108">
    <property type="entry name" value="PROTEIN_KINASE_ST"/>
    <property type="match status" value="1"/>
</dbReference>
<feature type="binding site" evidence="4">
    <location>
        <position position="238"/>
    </location>
    <ligand>
        <name>ATP</name>
        <dbReference type="ChEBI" id="CHEBI:30616"/>
    </ligand>
</feature>
<feature type="domain" description="Protein kinase" evidence="6">
    <location>
        <begin position="211"/>
        <end position="461"/>
    </location>
</feature>
<accession>A0A0D0A120</accession>
<keyword evidence="8" id="KW-1185">Reference proteome</keyword>
<keyword evidence="2 4" id="KW-0547">Nucleotide-binding</keyword>
<evidence type="ECO:0000313" key="7">
    <source>
        <dbReference type="EMBL" id="KIK31864.1"/>
    </source>
</evidence>
<proteinExistence type="inferred from homology"/>
<dbReference type="EMBL" id="KN836576">
    <property type="protein sequence ID" value="KIK31864.1"/>
    <property type="molecule type" value="Genomic_DNA"/>
</dbReference>
<organism evidence="7 8">
    <name type="scientific">Suillus luteus UH-Slu-Lm8-n1</name>
    <dbReference type="NCBI Taxonomy" id="930992"/>
    <lineage>
        <taxon>Eukaryota</taxon>
        <taxon>Fungi</taxon>
        <taxon>Dikarya</taxon>
        <taxon>Basidiomycota</taxon>
        <taxon>Agaricomycotina</taxon>
        <taxon>Agaricomycetes</taxon>
        <taxon>Agaricomycetidae</taxon>
        <taxon>Boletales</taxon>
        <taxon>Suillineae</taxon>
        <taxon>Suillaceae</taxon>
        <taxon>Suillus</taxon>
    </lineage>
</organism>
<dbReference type="PROSITE" id="PS00107">
    <property type="entry name" value="PROTEIN_KINASE_ATP"/>
    <property type="match status" value="1"/>
</dbReference>
<comment type="similarity">
    <text evidence="5">Belongs to the protein kinase superfamily.</text>
</comment>
<name>A0A0D0A120_9AGAM</name>
<gene>
    <name evidence="7" type="ORF">CY34DRAFT_814476</name>
</gene>
<dbReference type="Proteomes" id="UP000054485">
    <property type="component" value="Unassembled WGS sequence"/>
</dbReference>
<dbReference type="InterPro" id="IPR008271">
    <property type="entry name" value="Ser/Thr_kinase_AS"/>
</dbReference>
<reference evidence="8" key="2">
    <citation type="submission" date="2015-01" db="EMBL/GenBank/DDBJ databases">
        <title>Evolutionary Origins and Diversification of the Mycorrhizal Mutualists.</title>
        <authorList>
            <consortium name="DOE Joint Genome Institute"/>
            <consortium name="Mycorrhizal Genomics Consortium"/>
            <person name="Kohler A."/>
            <person name="Kuo A."/>
            <person name="Nagy L.G."/>
            <person name="Floudas D."/>
            <person name="Copeland A."/>
            <person name="Barry K.W."/>
            <person name="Cichocki N."/>
            <person name="Veneault-Fourrey C."/>
            <person name="LaButti K."/>
            <person name="Lindquist E.A."/>
            <person name="Lipzen A."/>
            <person name="Lundell T."/>
            <person name="Morin E."/>
            <person name="Murat C."/>
            <person name="Riley R."/>
            <person name="Ohm R."/>
            <person name="Sun H."/>
            <person name="Tunlid A."/>
            <person name="Henrissat B."/>
            <person name="Grigoriev I.V."/>
            <person name="Hibbett D.S."/>
            <person name="Martin F."/>
        </authorList>
    </citation>
    <scope>NUCLEOTIDE SEQUENCE [LARGE SCALE GENOMIC DNA]</scope>
    <source>
        <strain evidence="8">UH-Slu-Lm8-n1</strain>
    </source>
</reference>
<dbReference type="SUPFAM" id="SSF56112">
    <property type="entry name" value="Protein kinase-like (PK-like)"/>
    <property type="match status" value="1"/>
</dbReference>
<dbReference type="PROSITE" id="PS50011">
    <property type="entry name" value="PROTEIN_KINASE_DOM"/>
    <property type="match status" value="1"/>
</dbReference>
<sequence>MVESASVRLERQIDAGHQAQAQGLTPPPIYASPPQTVPISLDRTPRVGIAALPELCDILPAQYSPLAPLQSMQSQTSSTVPISSLAELQDLHIAENASGREQDRELFHSTLQRIISARRDDEVLQVLGVRPGEVSEALKAFRRAEEALRDATEKQEGDIFEDGLKRVSMETGIEAMMRLMRLSSVAVREAEDKDVDVPWDLPPWTITRYEADRLEMIGRGSFSKVYLGSWSGRRVAIKVLSSHTSASLFRKEVEIWRQLKHENMLRMWGASSAQGERPWFIVSEYCSGGSLVWWLKQRKGSGGALTPPGTGARGDMDLLRCMHHISKGMVYLHDQIVLHEDLKASNVLVDGEGRCVISDFGQSEMKWEASRRSRKLIANGTLRWQAPESLNGAMNLSKATDVYVCVRHLLCRDSWHGRPSIWTSRRYACCIPCPRAKQTCRDSLDRHNFPRRASHPRMLGP</sequence>
<dbReference type="InParanoid" id="A0A0D0A120"/>
<dbReference type="InterPro" id="IPR011009">
    <property type="entry name" value="Kinase-like_dom_sf"/>
</dbReference>
<dbReference type="HOGENOM" id="CLU_593354_0_0_1"/>
<evidence type="ECO:0000256" key="1">
    <source>
        <dbReference type="ARBA" id="ARBA00022527"/>
    </source>
</evidence>
<dbReference type="InterPro" id="IPR000719">
    <property type="entry name" value="Prot_kinase_dom"/>
</dbReference>
<keyword evidence="1 5" id="KW-0418">Kinase</keyword>
<keyword evidence="1 5" id="KW-0808">Transferase</keyword>
<dbReference type="InterPro" id="IPR001245">
    <property type="entry name" value="Ser-Thr/Tyr_kinase_cat_dom"/>
</dbReference>
<dbReference type="InterPro" id="IPR051681">
    <property type="entry name" value="Ser/Thr_Kinases-Pseudokinases"/>
</dbReference>
<evidence type="ECO:0000256" key="5">
    <source>
        <dbReference type="RuleBase" id="RU000304"/>
    </source>
</evidence>
<dbReference type="InterPro" id="IPR017441">
    <property type="entry name" value="Protein_kinase_ATP_BS"/>
</dbReference>
<evidence type="ECO:0000256" key="2">
    <source>
        <dbReference type="ARBA" id="ARBA00022741"/>
    </source>
</evidence>
<evidence type="ECO:0000313" key="8">
    <source>
        <dbReference type="Proteomes" id="UP000054485"/>
    </source>
</evidence>
<dbReference type="AlphaFoldDB" id="A0A0D0A120"/>
<reference evidence="7 8" key="1">
    <citation type="submission" date="2014-04" db="EMBL/GenBank/DDBJ databases">
        <authorList>
            <consortium name="DOE Joint Genome Institute"/>
            <person name="Kuo A."/>
            <person name="Ruytinx J."/>
            <person name="Rineau F."/>
            <person name="Colpaert J."/>
            <person name="Kohler A."/>
            <person name="Nagy L.G."/>
            <person name="Floudas D."/>
            <person name="Copeland A."/>
            <person name="Barry K.W."/>
            <person name="Cichocki N."/>
            <person name="Veneault-Fourrey C."/>
            <person name="LaButti K."/>
            <person name="Lindquist E.A."/>
            <person name="Lipzen A."/>
            <person name="Lundell T."/>
            <person name="Morin E."/>
            <person name="Murat C."/>
            <person name="Sun H."/>
            <person name="Tunlid A."/>
            <person name="Henrissat B."/>
            <person name="Grigoriev I.V."/>
            <person name="Hibbett D.S."/>
            <person name="Martin F."/>
            <person name="Nordberg H.P."/>
            <person name="Cantor M.N."/>
            <person name="Hua S.X."/>
        </authorList>
    </citation>
    <scope>NUCLEOTIDE SEQUENCE [LARGE SCALE GENOMIC DNA]</scope>
    <source>
        <strain evidence="7 8">UH-Slu-Lm8-n1</strain>
    </source>
</reference>
<keyword evidence="3 4" id="KW-0067">ATP-binding</keyword>